<name>A0A2P7YSN7_9ASCO</name>
<organism evidence="1 2">
    <name type="scientific">Candidozyma pseudohaemuli</name>
    <dbReference type="NCBI Taxonomy" id="418784"/>
    <lineage>
        <taxon>Eukaryota</taxon>
        <taxon>Fungi</taxon>
        <taxon>Dikarya</taxon>
        <taxon>Ascomycota</taxon>
        <taxon>Saccharomycotina</taxon>
        <taxon>Pichiomycetes</taxon>
        <taxon>Metschnikowiaceae</taxon>
        <taxon>Candidozyma</taxon>
    </lineage>
</organism>
<dbReference type="OrthoDB" id="10299840at2759"/>
<dbReference type="VEuPathDB" id="FungiDB:C7M61_002255"/>
<proteinExistence type="predicted"/>
<dbReference type="RefSeq" id="XP_024714135.1">
    <property type="nucleotide sequence ID" value="XM_024857636.1"/>
</dbReference>
<dbReference type="GeneID" id="36565644"/>
<reference evidence="1 2" key="1">
    <citation type="submission" date="2018-03" db="EMBL/GenBank/DDBJ databases">
        <title>Candida pseudohaemulonii genome assembly and annotation.</title>
        <authorList>
            <person name="Munoz J.F."/>
            <person name="Gade L.G."/>
            <person name="Chow N.A."/>
            <person name="Litvintseva A.P."/>
            <person name="Loparev V.N."/>
            <person name="Cuomo C.A."/>
        </authorList>
    </citation>
    <scope>NUCLEOTIDE SEQUENCE [LARGE SCALE GENOMIC DNA]</scope>
    <source>
        <strain evidence="1 2">B12108</strain>
    </source>
</reference>
<protein>
    <submittedName>
        <fullName evidence="1">Uncharacterized protein</fullName>
    </submittedName>
</protein>
<comment type="caution">
    <text evidence="1">The sequence shown here is derived from an EMBL/GenBank/DDBJ whole genome shotgun (WGS) entry which is preliminary data.</text>
</comment>
<sequence>MTSNCLYFIEPNDSTKPLNLAARAEIERDPANYVSHESHTFMVNQRAWTASVLNLKRLNVTYDLTIVEDDVSELGKSPDFEDGQGRVVSSFMRLKQLEMYPLTVPESSSKETLIALRCLQIGGAKIPLDLRIRTNSENRSDAVKPHGKNCERSISMEPVATYIPPQGYRLVLRCNFMKSGSSLSDFLSVGFQRRGTSLCKCDATILLSHITVTLEEHTSLKVQKGGVIEVIEKTRSHTLKDSDITYYFSAWQFENAGEGYVLHPPASLYNCNLPQLGPTFHSNYRSRTYQIRIDLDVECTLWEFPCSERLSTTLNIDIGAEANLIPGAASNEFTKVQDLVYFEKYALAPDALDQILESTLLKAKMMKSCFGYQTSVVSEADTLFAISTFFVTERPKKLWLSEVLIKEEDGTEYSLTFFNDHWRTKTESGSHSNLNLSFEVPNCMKILNSFLAPKIKEQDEYLEATLSHRGTSVANPGMICKPCMTITMRIPKSFVVKNVPLFKFYFTEQLFYLTQAGQAIHHRQHRDFDSGRAKRASNTLTMIGGKMVCTPFDPIERIKIPDVAPSLHSSTLHRCYKLYVTGSNPSQAMSLCLDTVFGIADDKNSIAGTSA</sequence>
<evidence type="ECO:0000313" key="2">
    <source>
        <dbReference type="Proteomes" id="UP000241107"/>
    </source>
</evidence>
<accession>A0A2P7YSN7</accession>
<dbReference type="Proteomes" id="UP000241107">
    <property type="component" value="Unassembled WGS sequence"/>
</dbReference>
<evidence type="ECO:0000313" key="1">
    <source>
        <dbReference type="EMBL" id="PSK38949.1"/>
    </source>
</evidence>
<dbReference type="EMBL" id="PYFQ01000004">
    <property type="protein sequence ID" value="PSK38949.1"/>
    <property type="molecule type" value="Genomic_DNA"/>
</dbReference>
<keyword evidence="2" id="KW-1185">Reference proteome</keyword>
<dbReference type="AlphaFoldDB" id="A0A2P7YSN7"/>
<gene>
    <name evidence="1" type="ORF">C7M61_002255</name>
</gene>